<proteinExistence type="predicted"/>
<name>A0A8X6SPH9_TRICX</name>
<gene>
    <name evidence="1" type="primary">ATG4B_1</name>
    <name evidence="1" type="ORF">TNCV_1090071</name>
</gene>
<keyword evidence="2" id="KW-1185">Reference proteome</keyword>
<keyword evidence="1" id="KW-0645">Protease</keyword>
<dbReference type="EMBL" id="BMAU01021343">
    <property type="protein sequence ID" value="GFY17231.1"/>
    <property type="molecule type" value="Genomic_DNA"/>
</dbReference>
<dbReference type="GO" id="GO:0006508">
    <property type="term" value="P:proteolysis"/>
    <property type="evidence" value="ECO:0007669"/>
    <property type="project" value="UniProtKB-KW"/>
</dbReference>
<dbReference type="InterPro" id="IPR038765">
    <property type="entry name" value="Papain-like_cys_pep_sf"/>
</dbReference>
<dbReference type="SUPFAM" id="SSF54001">
    <property type="entry name" value="Cysteine proteinases"/>
    <property type="match status" value="1"/>
</dbReference>
<sequence>MEEIFACIAYEPCLLDYSEFKRVQDPVWVLGREYKICDDDEEFEKLNEDIKSRIWFTYRKQFQPIGT</sequence>
<accession>A0A8X6SPH9</accession>
<comment type="caution">
    <text evidence="1">The sequence shown here is derived from an EMBL/GenBank/DDBJ whole genome shotgun (WGS) entry which is preliminary data.</text>
</comment>
<dbReference type="GO" id="GO:0008233">
    <property type="term" value="F:peptidase activity"/>
    <property type="evidence" value="ECO:0007669"/>
    <property type="project" value="UniProtKB-KW"/>
</dbReference>
<dbReference type="Proteomes" id="UP000887159">
    <property type="component" value="Unassembled WGS sequence"/>
</dbReference>
<dbReference type="AlphaFoldDB" id="A0A8X6SPH9"/>
<protein>
    <submittedName>
        <fullName evidence="1">Cysteine protease</fullName>
    </submittedName>
</protein>
<organism evidence="1 2">
    <name type="scientific">Trichonephila clavipes</name>
    <name type="common">Golden silk orbweaver</name>
    <name type="synonym">Nephila clavipes</name>
    <dbReference type="NCBI Taxonomy" id="2585209"/>
    <lineage>
        <taxon>Eukaryota</taxon>
        <taxon>Metazoa</taxon>
        <taxon>Ecdysozoa</taxon>
        <taxon>Arthropoda</taxon>
        <taxon>Chelicerata</taxon>
        <taxon>Arachnida</taxon>
        <taxon>Araneae</taxon>
        <taxon>Araneomorphae</taxon>
        <taxon>Entelegynae</taxon>
        <taxon>Araneoidea</taxon>
        <taxon>Nephilidae</taxon>
        <taxon>Trichonephila</taxon>
    </lineage>
</organism>
<evidence type="ECO:0000313" key="1">
    <source>
        <dbReference type="EMBL" id="GFY17231.1"/>
    </source>
</evidence>
<reference evidence="1" key="1">
    <citation type="submission" date="2020-08" db="EMBL/GenBank/DDBJ databases">
        <title>Multicomponent nature underlies the extraordinary mechanical properties of spider dragline silk.</title>
        <authorList>
            <person name="Kono N."/>
            <person name="Nakamura H."/>
            <person name="Mori M."/>
            <person name="Yoshida Y."/>
            <person name="Ohtoshi R."/>
            <person name="Malay A.D."/>
            <person name="Moran D.A.P."/>
            <person name="Tomita M."/>
            <person name="Numata K."/>
            <person name="Arakawa K."/>
        </authorList>
    </citation>
    <scope>NUCLEOTIDE SEQUENCE</scope>
</reference>
<keyword evidence="1" id="KW-0378">Hydrolase</keyword>
<evidence type="ECO:0000313" key="2">
    <source>
        <dbReference type="Proteomes" id="UP000887159"/>
    </source>
</evidence>